<organism evidence="1 2">
    <name type="scientific">Penicillium malachiteum</name>
    <dbReference type="NCBI Taxonomy" id="1324776"/>
    <lineage>
        <taxon>Eukaryota</taxon>
        <taxon>Fungi</taxon>
        <taxon>Dikarya</taxon>
        <taxon>Ascomycota</taxon>
        <taxon>Pezizomycotina</taxon>
        <taxon>Eurotiomycetes</taxon>
        <taxon>Eurotiomycetidae</taxon>
        <taxon>Eurotiales</taxon>
        <taxon>Aspergillaceae</taxon>
        <taxon>Penicillium</taxon>
    </lineage>
</organism>
<proteinExistence type="predicted"/>
<sequence length="96" mass="11025">MGTSTLPVINFAALQWRGSLCQRWLEGVPAGDLDETIEEHMLLPKPSEWSRTYRVLVDPNVKNAQDEKDWQLQLWEGHVAPGILYIDTMYVDLVLD</sequence>
<accession>A0AAD6N1E7</accession>
<reference evidence="1" key="1">
    <citation type="journal article" date="2023" name="IMA Fungus">
        <title>Comparative genomic study of the Penicillium genus elucidates a diverse pangenome and 15 lateral gene transfer events.</title>
        <authorList>
            <person name="Petersen C."/>
            <person name="Sorensen T."/>
            <person name="Nielsen M.R."/>
            <person name="Sondergaard T.E."/>
            <person name="Sorensen J.L."/>
            <person name="Fitzpatrick D.A."/>
            <person name="Frisvad J.C."/>
            <person name="Nielsen K.L."/>
        </authorList>
    </citation>
    <scope>NUCLEOTIDE SEQUENCE</scope>
    <source>
        <strain evidence="1">IBT 17514</strain>
    </source>
</reference>
<gene>
    <name evidence="1" type="ORF">N7493_001033</name>
</gene>
<keyword evidence="2" id="KW-1185">Reference proteome</keyword>
<dbReference type="EMBL" id="JAQJAN010000001">
    <property type="protein sequence ID" value="KAJ5741161.1"/>
    <property type="molecule type" value="Genomic_DNA"/>
</dbReference>
<dbReference type="AlphaFoldDB" id="A0AAD6N1E7"/>
<evidence type="ECO:0000313" key="1">
    <source>
        <dbReference type="EMBL" id="KAJ5741161.1"/>
    </source>
</evidence>
<evidence type="ECO:0000313" key="2">
    <source>
        <dbReference type="Proteomes" id="UP001215712"/>
    </source>
</evidence>
<dbReference type="Proteomes" id="UP001215712">
    <property type="component" value="Unassembled WGS sequence"/>
</dbReference>
<name>A0AAD6N1E7_9EURO</name>
<comment type="caution">
    <text evidence="1">The sequence shown here is derived from an EMBL/GenBank/DDBJ whole genome shotgun (WGS) entry which is preliminary data.</text>
</comment>
<protein>
    <submittedName>
        <fullName evidence="1">Uncharacterized protein</fullName>
    </submittedName>
</protein>
<reference evidence="1" key="2">
    <citation type="submission" date="2023-01" db="EMBL/GenBank/DDBJ databases">
        <authorList>
            <person name="Petersen C."/>
        </authorList>
    </citation>
    <scope>NUCLEOTIDE SEQUENCE</scope>
    <source>
        <strain evidence="1">IBT 17514</strain>
    </source>
</reference>